<evidence type="ECO:0000256" key="1">
    <source>
        <dbReference type="SAM" id="MobiDB-lite"/>
    </source>
</evidence>
<dbReference type="Pfam" id="PF07727">
    <property type="entry name" value="RVT_2"/>
    <property type="match status" value="1"/>
</dbReference>
<dbReference type="CDD" id="cd09272">
    <property type="entry name" value="RNase_HI_RT_Ty1"/>
    <property type="match status" value="1"/>
</dbReference>
<reference evidence="3" key="1">
    <citation type="journal article" date="2022" name="Int. J. Mol. Sci.">
        <title>Draft Genome of Tanacetum Coccineum: Genomic Comparison of Closely Related Tanacetum-Family Plants.</title>
        <authorList>
            <person name="Yamashiro T."/>
            <person name="Shiraishi A."/>
            <person name="Nakayama K."/>
            <person name="Satake H."/>
        </authorList>
    </citation>
    <scope>NUCLEOTIDE SEQUENCE</scope>
</reference>
<dbReference type="PANTHER" id="PTHR11439:SF509">
    <property type="entry name" value="RNA-DIRECTED DNA POLYMERASE"/>
    <property type="match status" value="1"/>
</dbReference>
<evidence type="ECO:0000313" key="4">
    <source>
        <dbReference type="Proteomes" id="UP001151760"/>
    </source>
</evidence>
<accession>A0ABQ5FEX7</accession>
<dbReference type="Proteomes" id="UP001151760">
    <property type="component" value="Unassembled WGS sequence"/>
</dbReference>
<dbReference type="InterPro" id="IPR013103">
    <property type="entry name" value="RVT_2"/>
</dbReference>
<protein>
    <submittedName>
        <fullName evidence="3">Retrovirus-related pol polyprotein from transposon TNT 1-94</fullName>
    </submittedName>
</protein>
<organism evidence="3 4">
    <name type="scientific">Tanacetum coccineum</name>
    <dbReference type="NCBI Taxonomy" id="301880"/>
    <lineage>
        <taxon>Eukaryota</taxon>
        <taxon>Viridiplantae</taxon>
        <taxon>Streptophyta</taxon>
        <taxon>Embryophyta</taxon>
        <taxon>Tracheophyta</taxon>
        <taxon>Spermatophyta</taxon>
        <taxon>Magnoliopsida</taxon>
        <taxon>eudicotyledons</taxon>
        <taxon>Gunneridae</taxon>
        <taxon>Pentapetalae</taxon>
        <taxon>asterids</taxon>
        <taxon>campanulids</taxon>
        <taxon>Asterales</taxon>
        <taxon>Asteraceae</taxon>
        <taxon>Asteroideae</taxon>
        <taxon>Anthemideae</taxon>
        <taxon>Anthemidinae</taxon>
        <taxon>Tanacetum</taxon>
    </lineage>
</organism>
<feature type="region of interest" description="Disordered" evidence="1">
    <location>
        <begin position="63"/>
        <end position="103"/>
    </location>
</feature>
<gene>
    <name evidence="3" type="ORF">Tco_1005413</name>
</gene>
<evidence type="ECO:0000259" key="2">
    <source>
        <dbReference type="Pfam" id="PF07727"/>
    </source>
</evidence>
<evidence type="ECO:0000313" key="3">
    <source>
        <dbReference type="EMBL" id="GJT61880.1"/>
    </source>
</evidence>
<reference evidence="3" key="2">
    <citation type="submission" date="2022-01" db="EMBL/GenBank/DDBJ databases">
        <authorList>
            <person name="Yamashiro T."/>
            <person name="Shiraishi A."/>
            <person name="Satake H."/>
            <person name="Nakayama K."/>
        </authorList>
    </citation>
    <scope>NUCLEOTIDE SEQUENCE</scope>
</reference>
<dbReference type="PANTHER" id="PTHR11439">
    <property type="entry name" value="GAG-POL-RELATED RETROTRANSPOSON"/>
    <property type="match status" value="1"/>
</dbReference>
<feature type="domain" description="Reverse transcriptase Ty1/copia-type" evidence="2">
    <location>
        <begin position="267"/>
        <end position="342"/>
    </location>
</feature>
<proteinExistence type="predicted"/>
<dbReference type="EMBL" id="BQNB010017326">
    <property type="protein sequence ID" value="GJT61880.1"/>
    <property type="molecule type" value="Genomic_DNA"/>
</dbReference>
<sequence length="448" mass="49971">MAERTMEELLRAPTEGYGEAIVLPEINADHFEIKTNLVQLVQASHANHDVCITKFLKEVNSHVKIQSPKTRDSTKPVEPTSHTQKPSRQIPIGHMFSPNKSSAVHEKTNIPKSCFRWIPTGRIFHTAGLRWVPTGKKFTSSTTKVDCEPPNGSTEDITNPYECNQTLNVSAGTLNLSVGLVPNPHPSTPFVSPSRTDWDLLFQPLFDELLNPPPSVDQLAPEVIGPIAEVVALEPAASTGSPSSTTVDQDAPLPTMQEELNEFECLEVWELIPYPDKVMVITLKWIYKVKLDELGGILKNKARLVACGYRQEEGIDFEESFAPVDRLDAIQIFLAFAAHMNMIRARYQAKPTKKHLHDVKRIFKYLRGTVNRGLWYPKDSFIALTAYADADHAGCQDTRRSTSGSMQLLGDRLVSWSSKRQKSTAISSTEAEYIALSGCCAQVLWMRS</sequence>
<keyword evidence="4" id="KW-1185">Reference proteome</keyword>
<comment type="caution">
    <text evidence="3">The sequence shown here is derived from an EMBL/GenBank/DDBJ whole genome shotgun (WGS) entry which is preliminary data.</text>
</comment>
<name>A0ABQ5FEX7_9ASTR</name>